<dbReference type="AlphaFoldDB" id="X1GZ13"/>
<feature type="domain" description="GP-PDE" evidence="1">
    <location>
        <begin position="1"/>
        <end position="174"/>
    </location>
</feature>
<dbReference type="InterPro" id="IPR030395">
    <property type="entry name" value="GP_PDE_dom"/>
</dbReference>
<dbReference type="SUPFAM" id="SSF51695">
    <property type="entry name" value="PLC-like phosphodiesterases"/>
    <property type="match status" value="1"/>
</dbReference>
<sequence>MGIDNSIVQLTLRELKQLDNGGEKIPTLTELIKIAKGKIKLQLEIKVPGVTQDLVNILRKNVLIESSIVSCFEIVELLKIKEIEPTLRIGYLIPRVLTNIRIIKRYVQRAIKNEFYAIHPNYQVVDREFVELAHDNGLKVNVWTVNEESIMRKLIDLGVDGIMTDDIALLNKLLGR</sequence>
<dbReference type="GO" id="GO:0006629">
    <property type="term" value="P:lipid metabolic process"/>
    <property type="evidence" value="ECO:0007669"/>
    <property type="project" value="InterPro"/>
</dbReference>
<name>X1GZ13_9ZZZZ</name>
<dbReference type="CDD" id="cd08556">
    <property type="entry name" value="GDPD"/>
    <property type="match status" value="1"/>
</dbReference>
<proteinExistence type="predicted"/>
<accession>X1GZ13</accession>
<dbReference type="PANTHER" id="PTHR46211">
    <property type="entry name" value="GLYCEROPHOSPHORYL DIESTER PHOSPHODIESTERASE"/>
    <property type="match status" value="1"/>
</dbReference>
<evidence type="ECO:0000313" key="2">
    <source>
        <dbReference type="EMBL" id="GAH62402.1"/>
    </source>
</evidence>
<dbReference type="GO" id="GO:0008081">
    <property type="term" value="F:phosphoric diester hydrolase activity"/>
    <property type="evidence" value="ECO:0007669"/>
    <property type="project" value="InterPro"/>
</dbReference>
<dbReference type="Gene3D" id="3.20.20.190">
    <property type="entry name" value="Phosphatidylinositol (PI) phosphodiesterase"/>
    <property type="match status" value="1"/>
</dbReference>
<feature type="non-terminal residue" evidence="2">
    <location>
        <position position="176"/>
    </location>
</feature>
<comment type="caution">
    <text evidence="2">The sequence shown here is derived from an EMBL/GenBank/DDBJ whole genome shotgun (WGS) entry which is preliminary data.</text>
</comment>
<gene>
    <name evidence="2" type="ORF">S03H2_49952</name>
</gene>
<protein>
    <recommendedName>
        <fullName evidence="1">GP-PDE domain-containing protein</fullName>
    </recommendedName>
</protein>
<dbReference type="EMBL" id="BARU01031594">
    <property type="protein sequence ID" value="GAH62402.1"/>
    <property type="molecule type" value="Genomic_DNA"/>
</dbReference>
<dbReference type="PROSITE" id="PS51704">
    <property type="entry name" value="GP_PDE"/>
    <property type="match status" value="1"/>
</dbReference>
<dbReference type="InterPro" id="IPR017946">
    <property type="entry name" value="PLC-like_Pdiesterase_TIM-brl"/>
</dbReference>
<evidence type="ECO:0000259" key="1">
    <source>
        <dbReference type="PROSITE" id="PS51704"/>
    </source>
</evidence>
<organism evidence="2">
    <name type="scientific">marine sediment metagenome</name>
    <dbReference type="NCBI Taxonomy" id="412755"/>
    <lineage>
        <taxon>unclassified sequences</taxon>
        <taxon>metagenomes</taxon>
        <taxon>ecological metagenomes</taxon>
    </lineage>
</organism>
<reference evidence="2" key="1">
    <citation type="journal article" date="2014" name="Front. Microbiol.">
        <title>High frequency of phylogenetically diverse reductive dehalogenase-homologous genes in deep subseafloor sedimentary metagenomes.</title>
        <authorList>
            <person name="Kawai M."/>
            <person name="Futagami T."/>
            <person name="Toyoda A."/>
            <person name="Takaki Y."/>
            <person name="Nishi S."/>
            <person name="Hori S."/>
            <person name="Arai W."/>
            <person name="Tsubouchi T."/>
            <person name="Morono Y."/>
            <person name="Uchiyama I."/>
            <person name="Ito T."/>
            <person name="Fujiyama A."/>
            <person name="Inagaki F."/>
            <person name="Takami H."/>
        </authorList>
    </citation>
    <scope>NUCLEOTIDE SEQUENCE</scope>
    <source>
        <strain evidence="2">Expedition CK06-06</strain>
    </source>
</reference>
<dbReference type="PANTHER" id="PTHR46211:SF1">
    <property type="entry name" value="GLYCEROPHOSPHODIESTER PHOSPHODIESTERASE, CYTOPLASMIC"/>
    <property type="match status" value="1"/>
</dbReference>
<dbReference type="Pfam" id="PF03009">
    <property type="entry name" value="GDPD"/>
    <property type="match status" value="1"/>
</dbReference>